<evidence type="ECO:0000256" key="3">
    <source>
        <dbReference type="ARBA" id="ARBA00022679"/>
    </source>
</evidence>
<evidence type="ECO:0000313" key="5">
    <source>
        <dbReference type="EMBL" id="OIQ88004.1"/>
    </source>
</evidence>
<organism evidence="5">
    <name type="scientific">mine drainage metagenome</name>
    <dbReference type="NCBI Taxonomy" id="410659"/>
    <lineage>
        <taxon>unclassified sequences</taxon>
        <taxon>metagenomes</taxon>
        <taxon>ecological metagenomes</taxon>
    </lineage>
</organism>
<comment type="caution">
    <text evidence="5">The sequence shown here is derived from an EMBL/GenBank/DDBJ whole genome shotgun (WGS) entry which is preliminary data.</text>
</comment>
<sequence>MSMPGRPLPAPSVTVSVASHGQRNLVAALLEQLATLRDPSLARVVIVHNLPDADLPKPPDATFDLVQLHNPEPLGFSANHNRAFAHCVTPWFAVLNPDLEFRFGNPFPALLEAAAADPRLGAVAPALLQPGTLHVEPPRGMVTPIELIRRRLPGWQPPAEPAWLVGAFLFIRAKAFKALDGFDERFRLYCEDVDLGMRLRDAGWRIRRIEGARVLHQTQRHSHRSLQYTLLHVSSLLRLWMQLAIRPRSHAGRR</sequence>
<keyword evidence="2 5" id="KW-0328">Glycosyltransferase</keyword>
<evidence type="ECO:0000256" key="2">
    <source>
        <dbReference type="ARBA" id="ARBA00022676"/>
    </source>
</evidence>
<comment type="similarity">
    <text evidence="1">Belongs to the glycosyltransferase 2 family.</text>
</comment>
<dbReference type="EMBL" id="MLJW01000392">
    <property type="protein sequence ID" value="OIQ88004.1"/>
    <property type="molecule type" value="Genomic_DNA"/>
</dbReference>
<gene>
    <name evidence="5" type="primary">wbbL_16</name>
    <name evidence="5" type="ORF">GALL_300960</name>
</gene>
<name>A0A1J5R7H4_9ZZZZ</name>
<reference evidence="5" key="1">
    <citation type="submission" date="2016-10" db="EMBL/GenBank/DDBJ databases">
        <title>Sequence of Gallionella enrichment culture.</title>
        <authorList>
            <person name="Poehlein A."/>
            <person name="Muehling M."/>
            <person name="Daniel R."/>
        </authorList>
    </citation>
    <scope>NUCLEOTIDE SEQUENCE</scope>
</reference>
<evidence type="ECO:0000256" key="1">
    <source>
        <dbReference type="ARBA" id="ARBA00006739"/>
    </source>
</evidence>
<keyword evidence="3 5" id="KW-0808">Transferase</keyword>
<proteinExistence type="inferred from homology"/>
<dbReference type="EC" id="2.4.1.289" evidence="5"/>
<dbReference type="SUPFAM" id="SSF53448">
    <property type="entry name" value="Nucleotide-diphospho-sugar transferases"/>
    <property type="match status" value="1"/>
</dbReference>
<dbReference type="PANTHER" id="PTHR43179:SF12">
    <property type="entry name" value="GALACTOFURANOSYLTRANSFERASE GLFT2"/>
    <property type="match status" value="1"/>
</dbReference>
<feature type="domain" description="Glycosyltransferase 2-like" evidence="4">
    <location>
        <begin position="160"/>
        <end position="214"/>
    </location>
</feature>
<dbReference type="InterPro" id="IPR001173">
    <property type="entry name" value="Glyco_trans_2-like"/>
</dbReference>
<dbReference type="InterPro" id="IPR029044">
    <property type="entry name" value="Nucleotide-diphossugar_trans"/>
</dbReference>
<accession>A0A1J5R7H4</accession>
<dbReference type="Pfam" id="PF13632">
    <property type="entry name" value="Glyco_trans_2_3"/>
    <property type="match status" value="1"/>
</dbReference>
<protein>
    <submittedName>
        <fullName evidence="5">N-acetylglucosaminyl-diphospho-decaprenol L-rhamnosyltransferase</fullName>
        <ecNumber evidence="5">2.4.1.289</ecNumber>
    </submittedName>
</protein>
<dbReference type="PANTHER" id="PTHR43179">
    <property type="entry name" value="RHAMNOSYLTRANSFERASE WBBL"/>
    <property type="match status" value="1"/>
</dbReference>
<dbReference type="GO" id="GO:0102096">
    <property type="term" value="F:decaprenyl-N-acetyl-alpha-D-glucosaminyl-pyrophosphate:dTDP-alpha-L-rhamnose rhamnosyltransferase activity"/>
    <property type="evidence" value="ECO:0007669"/>
    <property type="project" value="UniProtKB-EC"/>
</dbReference>
<dbReference type="Gene3D" id="3.90.550.10">
    <property type="entry name" value="Spore Coat Polysaccharide Biosynthesis Protein SpsA, Chain A"/>
    <property type="match status" value="1"/>
</dbReference>
<dbReference type="AlphaFoldDB" id="A0A1J5R7H4"/>
<evidence type="ECO:0000259" key="4">
    <source>
        <dbReference type="Pfam" id="PF13632"/>
    </source>
</evidence>